<dbReference type="PANTHER" id="PTHR32487">
    <property type="entry name" value="3-OXO-DELTA(4,5)-STEROID 5-BETA-REDUCTASE"/>
    <property type="match status" value="1"/>
</dbReference>
<accession>A0ABR1UI76</accession>
<evidence type="ECO:0000313" key="3">
    <source>
        <dbReference type="Proteomes" id="UP001446871"/>
    </source>
</evidence>
<dbReference type="InterPro" id="IPR055222">
    <property type="entry name" value="PRISE-like_Rossmann-fold"/>
</dbReference>
<dbReference type="Pfam" id="PF22917">
    <property type="entry name" value="PRISE"/>
    <property type="match status" value="1"/>
</dbReference>
<name>A0ABR1UI76_9PEZI</name>
<gene>
    <name evidence="2" type="ORF">PG996_011707</name>
</gene>
<dbReference type="CDD" id="cd08948">
    <property type="entry name" value="5beta-POR_like_SDR_a"/>
    <property type="match status" value="1"/>
</dbReference>
<feature type="domain" description="PRISE-like Rossmann-fold" evidence="1">
    <location>
        <begin position="17"/>
        <end position="403"/>
    </location>
</feature>
<sequence>MRNTPPDPRHGGMAKTAFITGANGISGSALVEHLCNTTTPDDWSSIIVTSRSTFKPTVTDPRITFVALDFLHDVPSLVKQMQEVCRPVTHAYFCSYLHKDDFEEAYAANTALFEHFLKALDRTAPRLQNVTLQTGGKYYNLHVEPVPSPAREDDPRRHGPLPNFYFPQEDLLAQVSQQSGSHTDKGEVMPPRRWSWNVVRPQAIIGANAQPLGLNVGLTMAVYFLICRELGVEAPMPTNRRYWEGLDDASYAPLIADLAVFASTRPECANEAFNVTNGDSFSWRYMWPQIAASLGARADSEQHFGKVAPEEGAELQLDSWSFADWCRDKRPVWDALCERQGLPGAKATFDLAGWEVGDFLFRRTWSATLSVDKARRYGWTGHVDSYEAFTKTFDKFRKLGLIPA</sequence>
<reference evidence="2 3" key="1">
    <citation type="submission" date="2023-01" db="EMBL/GenBank/DDBJ databases">
        <title>Analysis of 21 Apiospora genomes using comparative genomics revels a genus with tremendous synthesis potential of carbohydrate active enzymes and secondary metabolites.</title>
        <authorList>
            <person name="Sorensen T."/>
        </authorList>
    </citation>
    <scope>NUCLEOTIDE SEQUENCE [LARGE SCALE GENOMIC DNA]</scope>
    <source>
        <strain evidence="2 3">CBS 83171</strain>
    </source>
</reference>
<keyword evidence="3" id="KW-1185">Reference proteome</keyword>
<dbReference type="Gene3D" id="3.40.50.720">
    <property type="entry name" value="NAD(P)-binding Rossmann-like Domain"/>
    <property type="match status" value="1"/>
</dbReference>
<organism evidence="2 3">
    <name type="scientific">Apiospora saccharicola</name>
    <dbReference type="NCBI Taxonomy" id="335842"/>
    <lineage>
        <taxon>Eukaryota</taxon>
        <taxon>Fungi</taxon>
        <taxon>Dikarya</taxon>
        <taxon>Ascomycota</taxon>
        <taxon>Pezizomycotina</taxon>
        <taxon>Sordariomycetes</taxon>
        <taxon>Xylariomycetidae</taxon>
        <taxon>Amphisphaeriales</taxon>
        <taxon>Apiosporaceae</taxon>
        <taxon>Apiospora</taxon>
    </lineage>
</organism>
<dbReference type="EMBL" id="JAQQWM010000007">
    <property type="protein sequence ID" value="KAK8057770.1"/>
    <property type="molecule type" value="Genomic_DNA"/>
</dbReference>
<evidence type="ECO:0000313" key="2">
    <source>
        <dbReference type="EMBL" id="KAK8057770.1"/>
    </source>
</evidence>
<proteinExistence type="predicted"/>
<evidence type="ECO:0000259" key="1">
    <source>
        <dbReference type="Pfam" id="PF22917"/>
    </source>
</evidence>
<dbReference type="SUPFAM" id="SSF51735">
    <property type="entry name" value="NAD(P)-binding Rossmann-fold domains"/>
    <property type="match status" value="1"/>
</dbReference>
<dbReference type="PANTHER" id="PTHR32487:SF0">
    <property type="entry name" value="3-OXO-DELTA(4,5)-STEROID 5-BETA-REDUCTASE"/>
    <property type="match status" value="1"/>
</dbReference>
<protein>
    <submittedName>
        <fullName evidence="2">NAD(P)-binding Rossmann-fold containing protein</fullName>
    </submittedName>
</protein>
<comment type="caution">
    <text evidence="2">The sequence shown here is derived from an EMBL/GenBank/DDBJ whole genome shotgun (WGS) entry which is preliminary data.</text>
</comment>
<dbReference type="Proteomes" id="UP001446871">
    <property type="component" value="Unassembled WGS sequence"/>
</dbReference>
<dbReference type="InterPro" id="IPR036291">
    <property type="entry name" value="NAD(P)-bd_dom_sf"/>
</dbReference>